<dbReference type="RefSeq" id="WP_034773559.1">
    <property type="nucleotide sequence ID" value="NZ_CCRF01000103.1"/>
</dbReference>
<dbReference type="Pfam" id="PF06013">
    <property type="entry name" value="WXG100"/>
    <property type="match status" value="1"/>
</dbReference>
<accession>A0A090J3M1</accession>
<sequence length="101" mass="11383">MAGHIRVDTDQVAQIASTIESLNQKLSTELQETAKLVASLADTWQGQASQATIDAYKEFEAKYFQTYYDIIDNYVKFLRAQIDQGYFQTESTNTGLADAFK</sequence>
<evidence type="ECO:0000313" key="1">
    <source>
        <dbReference type="EMBL" id="CEE03268.1"/>
    </source>
</evidence>
<dbReference type="Gene3D" id="1.10.287.1060">
    <property type="entry name" value="ESAT-6-like"/>
    <property type="match status" value="1"/>
</dbReference>
<dbReference type="Proteomes" id="UP000040576">
    <property type="component" value="Unassembled WGS sequence"/>
</dbReference>
<proteinExistence type="predicted"/>
<keyword evidence="2" id="KW-1185">Reference proteome</keyword>
<dbReference type="EMBL" id="CCRF01000103">
    <property type="protein sequence ID" value="CEE03268.1"/>
    <property type="molecule type" value="Genomic_DNA"/>
</dbReference>
<evidence type="ECO:0000313" key="2">
    <source>
        <dbReference type="Proteomes" id="UP000040576"/>
    </source>
</evidence>
<organism evidence="1 2">
    <name type="scientific">Caldibacillus thermoamylovorans</name>
    <dbReference type="NCBI Taxonomy" id="35841"/>
    <lineage>
        <taxon>Bacteria</taxon>
        <taxon>Bacillati</taxon>
        <taxon>Bacillota</taxon>
        <taxon>Bacilli</taxon>
        <taxon>Bacillales</taxon>
        <taxon>Bacillaceae</taxon>
        <taxon>Caldibacillus</taxon>
    </lineage>
</organism>
<name>A0A090J3M1_9BACI</name>
<dbReference type="InterPro" id="IPR010310">
    <property type="entry name" value="T7SS_ESAT-6-like"/>
</dbReference>
<dbReference type="InterPro" id="IPR036689">
    <property type="entry name" value="ESAT-6-like_sf"/>
</dbReference>
<evidence type="ECO:0008006" key="3">
    <source>
        <dbReference type="Google" id="ProtNLM"/>
    </source>
</evidence>
<dbReference type="SUPFAM" id="SSF140453">
    <property type="entry name" value="EsxAB dimer-like"/>
    <property type="match status" value="1"/>
</dbReference>
<gene>
    <name evidence="1" type="ORF">BT1A1_3487</name>
</gene>
<dbReference type="AlphaFoldDB" id="A0A090J3M1"/>
<protein>
    <recommendedName>
        <fullName evidence="3">ESAT-6-like protein</fullName>
    </recommendedName>
</protein>
<reference evidence="1 2" key="1">
    <citation type="submission" date="2014-07" db="EMBL/GenBank/DDBJ databases">
        <authorList>
            <person name="Wibberg Daniel"/>
        </authorList>
    </citation>
    <scope>NUCLEOTIDE SEQUENCE [LARGE SCALE GENOMIC DNA]</scope>
</reference>